<dbReference type="GO" id="GO:0045454">
    <property type="term" value="P:cell redox homeostasis"/>
    <property type="evidence" value="ECO:0007669"/>
    <property type="project" value="TreeGrafter"/>
</dbReference>
<name>T1CHK3_9ZZZZ</name>
<organism evidence="1">
    <name type="scientific">mine drainage metagenome</name>
    <dbReference type="NCBI Taxonomy" id="410659"/>
    <lineage>
        <taxon>unclassified sequences</taxon>
        <taxon>metagenomes</taxon>
        <taxon>ecological metagenomes</taxon>
    </lineage>
</organism>
<protein>
    <submittedName>
        <fullName evidence="1">Thiol:disulfide interchange protein</fullName>
    </submittedName>
</protein>
<feature type="non-terminal residue" evidence="1">
    <location>
        <position position="1"/>
    </location>
</feature>
<gene>
    <name evidence="1" type="ORF">B2A_01026</name>
</gene>
<dbReference type="EMBL" id="AUZZ01000777">
    <property type="protein sequence ID" value="EQD66740.1"/>
    <property type="molecule type" value="Genomic_DNA"/>
</dbReference>
<reference evidence="1" key="2">
    <citation type="journal article" date="2014" name="ISME J.">
        <title>Microbial stratification in low pH oxic and suboxic macroscopic growths along an acid mine drainage.</title>
        <authorList>
            <person name="Mendez-Garcia C."/>
            <person name="Mesa V."/>
            <person name="Sprenger R.R."/>
            <person name="Richter M."/>
            <person name="Diez M.S."/>
            <person name="Solano J."/>
            <person name="Bargiela R."/>
            <person name="Golyshina O.V."/>
            <person name="Manteca A."/>
            <person name="Ramos J.L."/>
            <person name="Gallego J.R."/>
            <person name="Llorente I."/>
            <person name="Martins Dos Santos V.A."/>
            <person name="Jensen O.N."/>
            <person name="Pelaez A.I."/>
            <person name="Sanchez J."/>
            <person name="Ferrer M."/>
        </authorList>
    </citation>
    <scope>NUCLEOTIDE SEQUENCE</scope>
</reference>
<accession>T1CHK3</accession>
<dbReference type="InterPro" id="IPR036249">
    <property type="entry name" value="Thioredoxin-like_sf"/>
</dbReference>
<dbReference type="GO" id="GO:0015035">
    <property type="term" value="F:protein-disulfide reductase activity"/>
    <property type="evidence" value="ECO:0007669"/>
    <property type="project" value="TreeGrafter"/>
</dbReference>
<dbReference type="PANTHER" id="PTHR32234:SF0">
    <property type="entry name" value="THIOL:DISULFIDE INTERCHANGE PROTEIN DSBD"/>
    <property type="match status" value="1"/>
</dbReference>
<dbReference type="PANTHER" id="PTHR32234">
    <property type="entry name" value="THIOL:DISULFIDE INTERCHANGE PROTEIN DSBD"/>
    <property type="match status" value="1"/>
</dbReference>
<proteinExistence type="predicted"/>
<comment type="caution">
    <text evidence="1">The sequence shown here is derived from an EMBL/GenBank/DDBJ whole genome shotgun (WGS) entry which is preliminary data.</text>
</comment>
<sequence length="77" mass="8341">TTLVDPAVEHALAPLRLIRVDVTTDDAASRALLKRYDLLGPPVTLFFAPDGQEQRAERLVGTEGAAAFLQRIDRAGL</sequence>
<reference evidence="1" key="1">
    <citation type="submission" date="2013-08" db="EMBL/GenBank/DDBJ databases">
        <authorList>
            <person name="Mendez C."/>
            <person name="Richter M."/>
            <person name="Ferrer M."/>
            <person name="Sanchez J."/>
        </authorList>
    </citation>
    <scope>NUCLEOTIDE SEQUENCE</scope>
</reference>
<dbReference type="SUPFAM" id="SSF52833">
    <property type="entry name" value="Thioredoxin-like"/>
    <property type="match status" value="1"/>
</dbReference>
<evidence type="ECO:0000313" key="1">
    <source>
        <dbReference type="EMBL" id="EQD66740.1"/>
    </source>
</evidence>
<dbReference type="AlphaFoldDB" id="T1CHK3"/>
<dbReference type="Gene3D" id="3.40.30.10">
    <property type="entry name" value="Glutaredoxin"/>
    <property type="match status" value="1"/>
</dbReference>